<keyword evidence="17" id="KW-0175">Coiled coil</keyword>
<gene>
    <name evidence="15" type="primary">atpF</name>
    <name evidence="18" type="ORF">DD235_06050</name>
</gene>
<comment type="subunit">
    <text evidence="13">F-type ATPases have 2 components, F(1) - the catalytic core - and F(0) - the membrane proton channel. F(1) has five subunits: alpha(3), beta(3), gamma(1), delta(1), epsilon(1). F(0) has four main subunits: a(1), b(2) and c(10-14). The alpha and beta chains form an alternating ring which encloses part of the gamma chain. F(1) is attached to F(0) by a central stalk formed by the gamma and epsilon chains, while a peripheral stalk is formed by the delta and b chains.</text>
</comment>
<dbReference type="InterPro" id="IPR050059">
    <property type="entry name" value="ATP_synthase_B_chain"/>
</dbReference>
<feature type="transmembrane region" description="Helical" evidence="15">
    <location>
        <begin position="6"/>
        <end position="26"/>
    </location>
</feature>
<evidence type="ECO:0000256" key="5">
    <source>
        <dbReference type="ARBA" id="ARBA00022692"/>
    </source>
</evidence>
<dbReference type="EMBL" id="QETA01000002">
    <property type="protein sequence ID" value="PWF23892.1"/>
    <property type="molecule type" value="Genomic_DNA"/>
</dbReference>
<keyword evidence="4 15" id="KW-0138">CF(0)</keyword>
<dbReference type="AlphaFoldDB" id="A0A2V1JYC6"/>
<organism evidence="18 19">
    <name type="scientific">Corticimicrobacter populi</name>
    <dbReference type="NCBI Taxonomy" id="2175229"/>
    <lineage>
        <taxon>Bacteria</taxon>
        <taxon>Pseudomonadati</taxon>
        <taxon>Pseudomonadota</taxon>
        <taxon>Betaproteobacteria</taxon>
        <taxon>Burkholderiales</taxon>
        <taxon>Alcaligenaceae</taxon>
        <taxon>Corticimicrobacter</taxon>
    </lineage>
</organism>
<evidence type="ECO:0000256" key="9">
    <source>
        <dbReference type="ARBA" id="ARBA00023136"/>
    </source>
</evidence>
<evidence type="ECO:0000256" key="14">
    <source>
        <dbReference type="ARBA" id="ARBA00037847"/>
    </source>
</evidence>
<keyword evidence="7 15" id="KW-1133">Transmembrane helix</keyword>
<evidence type="ECO:0000256" key="10">
    <source>
        <dbReference type="ARBA" id="ARBA00023310"/>
    </source>
</evidence>
<keyword evidence="6 15" id="KW-0375">Hydrogen ion transport</keyword>
<evidence type="ECO:0000256" key="4">
    <source>
        <dbReference type="ARBA" id="ARBA00022547"/>
    </source>
</evidence>
<dbReference type="Proteomes" id="UP000245212">
    <property type="component" value="Unassembled WGS sequence"/>
</dbReference>
<keyword evidence="2 15" id="KW-0813">Transport</keyword>
<evidence type="ECO:0000256" key="17">
    <source>
        <dbReference type="SAM" id="Coils"/>
    </source>
</evidence>
<evidence type="ECO:0000256" key="2">
    <source>
        <dbReference type="ARBA" id="ARBA00022448"/>
    </source>
</evidence>
<dbReference type="PANTHER" id="PTHR33445">
    <property type="entry name" value="ATP SYNTHASE SUBUNIT B', CHLOROPLASTIC"/>
    <property type="match status" value="1"/>
</dbReference>
<dbReference type="InterPro" id="IPR002146">
    <property type="entry name" value="ATP_synth_b/b'su_bac/chlpt"/>
</dbReference>
<dbReference type="HAMAP" id="MF_01398">
    <property type="entry name" value="ATP_synth_b_bprime"/>
    <property type="match status" value="1"/>
</dbReference>
<evidence type="ECO:0000256" key="16">
    <source>
        <dbReference type="RuleBase" id="RU003848"/>
    </source>
</evidence>
<sequence length="156" mass="17528">MNLNATIFFQMLVFFVLAWFTMKFVWPPLTKAIEERRQKIADGLAAAEKGKADLAQAQARVSLIEAAAKTENQGRLADAEKQAARLIEQARHEGEAERARIVAQARQEAEQEAQRVRESLRNDVAVLAVRGAEQILRREVDARAHAELLDQLKAQL</sequence>
<evidence type="ECO:0000256" key="7">
    <source>
        <dbReference type="ARBA" id="ARBA00022989"/>
    </source>
</evidence>
<dbReference type="RefSeq" id="WP_109061171.1">
    <property type="nucleotide sequence ID" value="NZ_QETA01000002.1"/>
</dbReference>
<dbReference type="InterPro" id="IPR005864">
    <property type="entry name" value="ATP_synth_F0_bsu_bac"/>
</dbReference>
<keyword evidence="19" id="KW-1185">Reference proteome</keyword>
<feature type="coiled-coil region" evidence="17">
    <location>
        <begin position="69"/>
        <end position="122"/>
    </location>
</feature>
<evidence type="ECO:0000256" key="15">
    <source>
        <dbReference type="HAMAP-Rule" id="MF_01398"/>
    </source>
</evidence>
<comment type="similarity">
    <text evidence="1 15 16">Belongs to the ATPase B chain family.</text>
</comment>
<dbReference type="NCBIfam" id="TIGR01144">
    <property type="entry name" value="ATP_synt_b"/>
    <property type="match status" value="1"/>
</dbReference>
<evidence type="ECO:0000256" key="3">
    <source>
        <dbReference type="ARBA" id="ARBA00022475"/>
    </source>
</evidence>
<name>A0A2V1JYC6_9BURK</name>
<dbReference type="PANTHER" id="PTHR33445:SF1">
    <property type="entry name" value="ATP SYNTHASE SUBUNIT B"/>
    <property type="match status" value="1"/>
</dbReference>
<comment type="function">
    <text evidence="11 15">F(1)F(0) ATP synthase produces ATP from ADP in the presence of a proton or sodium gradient. F-type ATPases consist of two structural domains, F(1) containing the extramembraneous catalytic core and F(0) containing the membrane proton channel, linked together by a central stalk and a peripheral stalk. During catalysis, ATP synthesis in the catalytic domain of F(1) is coupled via a rotary mechanism of the central stalk subunits to proton translocation.</text>
</comment>
<dbReference type="Gene3D" id="1.20.5.620">
    <property type="entry name" value="F1F0 ATP synthase subunit B, membrane domain"/>
    <property type="match status" value="1"/>
</dbReference>
<evidence type="ECO:0000256" key="12">
    <source>
        <dbReference type="ARBA" id="ARBA00025614"/>
    </source>
</evidence>
<evidence type="ECO:0000256" key="13">
    <source>
        <dbReference type="ARBA" id="ARBA00026054"/>
    </source>
</evidence>
<comment type="function">
    <text evidence="12">Component of the F(0) channel, it forms part of the peripheral stalk, linking F(1) to F(0). The b'-subunit is a diverged and duplicated form of b found in plants and photosynthetic bacteria.</text>
</comment>
<evidence type="ECO:0000256" key="8">
    <source>
        <dbReference type="ARBA" id="ARBA00023065"/>
    </source>
</evidence>
<proteinExistence type="inferred from homology"/>
<dbReference type="GO" id="GO:0045259">
    <property type="term" value="C:proton-transporting ATP synthase complex"/>
    <property type="evidence" value="ECO:0007669"/>
    <property type="project" value="UniProtKB-KW"/>
</dbReference>
<evidence type="ECO:0000256" key="6">
    <source>
        <dbReference type="ARBA" id="ARBA00022781"/>
    </source>
</evidence>
<keyword evidence="10 15" id="KW-0066">ATP synthesis</keyword>
<keyword evidence="8 15" id="KW-0406">Ion transport</keyword>
<protein>
    <recommendedName>
        <fullName evidence="15">ATP synthase subunit b</fullName>
    </recommendedName>
    <alternativeName>
        <fullName evidence="15">ATP synthase F(0) sector subunit b</fullName>
    </alternativeName>
    <alternativeName>
        <fullName evidence="15">ATPase subunit I</fullName>
    </alternativeName>
    <alternativeName>
        <fullName evidence="15">F-type ATPase subunit b</fullName>
        <shortName evidence="15">F-ATPase subunit b</shortName>
    </alternativeName>
</protein>
<evidence type="ECO:0000313" key="18">
    <source>
        <dbReference type="EMBL" id="PWF23892.1"/>
    </source>
</evidence>
<accession>A0A2V1JYC6</accession>
<evidence type="ECO:0000313" key="19">
    <source>
        <dbReference type="Proteomes" id="UP000245212"/>
    </source>
</evidence>
<comment type="subunit">
    <text evidence="15">F-type ATPases have 2 components, F(1) - the catalytic core - and F(0) - the membrane proton channel. F(1) has five subunits: alpha(3), beta(3), gamma(1), delta(1), epsilon(1). F(0) has three main subunits: a(1), b(2) and c(10-14). The alpha and beta chains form an alternating ring which encloses part of the gamma chain. F(1) is attached to F(0) by a central stalk formed by the gamma and epsilon chains, while a peripheral stalk is formed by the delta and b chains.</text>
</comment>
<dbReference type="GO" id="GO:0005886">
    <property type="term" value="C:plasma membrane"/>
    <property type="evidence" value="ECO:0007669"/>
    <property type="project" value="UniProtKB-SubCell"/>
</dbReference>
<reference evidence="19" key="1">
    <citation type="submission" date="2018-05" db="EMBL/GenBank/DDBJ databases">
        <authorList>
            <person name="Li Y."/>
        </authorList>
    </citation>
    <scope>NUCLEOTIDE SEQUENCE [LARGE SCALE GENOMIC DNA]</scope>
    <source>
        <strain evidence="19">3d-2-2</strain>
    </source>
</reference>
<dbReference type="Pfam" id="PF00430">
    <property type="entry name" value="ATP-synt_B"/>
    <property type="match status" value="1"/>
</dbReference>
<dbReference type="GO" id="GO:0012505">
    <property type="term" value="C:endomembrane system"/>
    <property type="evidence" value="ECO:0007669"/>
    <property type="project" value="UniProtKB-SubCell"/>
</dbReference>
<dbReference type="CDD" id="cd06503">
    <property type="entry name" value="ATP-synt_Fo_b"/>
    <property type="match status" value="1"/>
</dbReference>
<keyword evidence="9 15" id="KW-0472">Membrane</keyword>
<evidence type="ECO:0000256" key="1">
    <source>
        <dbReference type="ARBA" id="ARBA00005513"/>
    </source>
</evidence>
<dbReference type="GO" id="GO:0046961">
    <property type="term" value="F:proton-transporting ATPase activity, rotational mechanism"/>
    <property type="evidence" value="ECO:0007669"/>
    <property type="project" value="TreeGrafter"/>
</dbReference>
<dbReference type="NCBIfam" id="NF004411">
    <property type="entry name" value="PRK05759.1-2"/>
    <property type="match status" value="1"/>
</dbReference>
<keyword evidence="5 15" id="KW-0812">Transmembrane</keyword>
<evidence type="ECO:0000256" key="11">
    <source>
        <dbReference type="ARBA" id="ARBA00025198"/>
    </source>
</evidence>
<comment type="caution">
    <text evidence="18">The sequence shown here is derived from an EMBL/GenBank/DDBJ whole genome shotgun (WGS) entry which is preliminary data.</text>
</comment>
<comment type="subcellular location">
    <subcellularLocation>
        <location evidence="15">Cell membrane</location>
        <topology evidence="15">Single-pass membrane protein</topology>
    </subcellularLocation>
    <subcellularLocation>
        <location evidence="14">Endomembrane system</location>
        <topology evidence="14">Single-pass membrane protein</topology>
    </subcellularLocation>
</comment>
<keyword evidence="3 15" id="KW-1003">Cell membrane</keyword>
<dbReference type="GO" id="GO:0046933">
    <property type="term" value="F:proton-transporting ATP synthase activity, rotational mechanism"/>
    <property type="evidence" value="ECO:0007669"/>
    <property type="project" value="UniProtKB-UniRule"/>
</dbReference>
<dbReference type="SUPFAM" id="SSF81573">
    <property type="entry name" value="F1F0 ATP synthase subunit B, membrane domain"/>
    <property type="match status" value="1"/>
</dbReference>
<dbReference type="InterPro" id="IPR028987">
    <property type="entry name" value="ATP_synth_B-like_membr_sf"/>
</dbReference>